<feature type="domain" description="Nudix hydrolase" evidence="3">
    <location>
        <begin position="49"/>
        <end position="185"/>
    </location>
</feature>
<evidence type="ECO:0000256" key="1">
    <source>
        <dbReference type="ARBA" id="ARBA00005582"/>
    </source>
</evidence>
<comment type="caution">
    <text evidence="4">The sequence shown here is derived from an EMBL/GenBank/DDBJ whole genome shotgun (WGS) entry which is preliminary data.</text>
</comment>
<accession>A0A2P8EB09</accession>
<keyword evidence="5" id="KW-1185">Reference proteome</keyword>
<dbReference type="Gene3D" id="3.90.79.10">
    <property type="entry name" value="Nucleoside Triphosphate Pyrophosphohydrolase"/>
    <property type="match status" value="1"/>
</dbReference>
<comment type="similarity">
    <text evidence="1">Belongs to the Nudix hydrolase family.</text>
</comment>
<evidence type="ECO:0000256" key="2">
    <source>
        <dbReference type="SAM" id="MobiDB-lite"/>
    </source>
</evidence>
<evidence type="ECO:0000313" key="5">
    <source>
        <dbReference type="Proteomes" id="UP000243528"/>
    </source>
</evidence>
<reference evidence="4 5" key="1">
    <citation type="submission" date="2018-03" db="EMBL/GenBank/DDBJ databases">
        <title>Genomic Encyclopedia of Archaeal and Bacterial Type Strains, Phase II (KMG-II): from individual species to whole genera.</title>
        <authorList>
            <person name="Goeker M."/>
        </authorList>
    </citation>
    <scope>NUCLEOTIDE SEQUENCE [LARGE SCALE GENOMIC DNA]</scope>
    <source>
        <strain evidence="4 5">DSM 45211</strain>
    </source>
</reference>
<proteinExistence type="inferred from homology"/>
<dbReference type="OrthoDB" id="129709at2"/>
<dbReference type="PANTHER" id="PTHR43736:SF1">
    <property type="entry name" value="DIHYDRONEOPTERIN TRIPHOSPHATE DIPHOSPHATASE"/>
    <property type="match status" value="1"/>
</dbReference>
<sequence>MRSPADPHAAAVDLLSDWIAPDPGQEVLRREFVDFLAGHADGVWRSCSPAHLTAGALIVDPERDRVLLLLHAKARLWLPAGGHCEPGDGSLAATALREAVEESGISDLVLHGDGTPLKLDRHPAPCRPGVADEHFDVQFLALAPPDAVPALSDESHDLAWFGYDELPTPTADDVHHLVAAARGRLAADGEPNGPGAAGRAGSPV</sequence>
<dbReference type="EMBL" id="PYGE01000002">
    <property type="protein sequence ID" value="PSL06627.1"/>
    <property type="molecule type" value="Genomic_DNA"/>
</dbReference>
<dbReference type="Pfam" id="PF00293">
    <property type="entry name" value="NUDIX"/>
    <property type="match status" value="1"/>
</dbReference>
<dbReference type="InterPro" id="IPR015797">
    <property type="entry name" value="NUDIX_hydrolase-like_dom_sf"/>
</dbReference>
<dbReference type="PROSITE" id="PS51462">
    <property type="entry name" value="NUDIX"/>
    <property type="match status" value="1"/>
</dbReference>
<protein>
    <submittedName>
        <fullName evidence="4">8-oxo-dGTP pyrophosphatase MutT (NUDIX family)</fullName>
    </submittedName>
</protein>
<dbReference type="CDD" id="cd03674">
    <property type="entry name" value="NUDIX_Hydrolase"/>
    <property type="match status" value="1"/>
</dbReference>
<dbReference type="SUPFAM" id="SSF55811">
    <property type="entry name" value="Nudix"/>
    <property type="match status" value="1"/>
</dbReference>
<gene>
    <name evidence="4" type="ORF">CLV30_10211</name>
</gene>
<dbReference type="InterPro" id="IPR000086">
    <property type="entry name" value="NUDIX_hydrolase_dom"/>
</dbReference>
<feature type="region of interest" description="Disordered" evidence="2">
    <location>
        <begin position="185"/>
        <end position="204"/>
    </location>
</feature>
<organism evidence="4 5">
    <name type="scientific">Haloactinopolyspora alba</name>
    <dbReference type="NCBI Taxonomy" id="648780"/>
    <lineage>
        <taxon>Bacteria</taxon>
        <taxon>Bacillati</taxon>
        <taxon>Actinomycetota</taxon>
        <taxon>Actinomycetes</taxon>
        <taxon>Jiangellales</taxon>
        <taxon>Jiangellaceae</taxon>
        <taxon>Haloactinopolyspora</taxon>
    </lineage>
</organism>
<evidence type="ECO:0000313" key="4">
    <source>
        <dbReference type="EMBL" id="PSL06627.1"/>
    </source>
</evidence>
<evidence type="ECO:0000259" key="3">
    <source>
        <dbReference type="PROSITE" id="PS51462"/>
    </source>
</evidence>
<dbReference type="Proteomes" id="UP000243528">
    <property type="component" value="Unassembled WGS sequence"/>
</dbReference>
<dbReference type="AlphaFoldDB" id="A0A2P8EB09"/>
<dbReference type="PANTHER" id="PTHR43736">
    <property type="entry name" value="ADP-RIBOSE PYROPHOSPHATASE"/>
    <property type="match status" value="1"/>
</dbReference>
<name>A0A2P8EB09_9ACTN</name>
<dbReference type="RefSeq" id="WP_106535671.1">
    <property type="nucleotide sequence ID" value="NZ_ML142898.1"/>
</dbReference>